<dbReference type="SUPFAM" id="SSF53067">
    <property type="entry name" value="Actin-like ATPase domain"/>
    <property type="match status" value="3"/>
</dbReference>
<evidence type="ECO:0000256" key="7">
    <source>
        <dbReference type="ARBA" id="ARBA00023308"/>
    </source>
</evidence>
<keyword evidence="2" id="KW-0808">Transferase</keyword>
<evidence type="ECO:0000259" key="9">
    <source>
        <dbReference type="Pfam" id="PF00370"/>
    </source>
</evidence>
<feature type="domain" description="Carbohydrate kinase FGGY N-terminal" evidence="9">
    <location>
        <begin position="7"/>
        <end position="140"/>
    </location>
</feature>
<evidence type="ECO:0000259" key="10">
    <source>
        <dbReference type="Pfam" id="PF02782"/>
    </source>
</evidence>
<evidence type="ECO:0000256" key="4">
    <source>
        <dbReference type="ARBA" id="ARBA00022777"/>
    </source>
</evidence>
<sequence>MNARRHVLAVDLGAESGRVVLGGFDGSVIHTREAHRFPNTPRTGDDGVLRWDLSRLWRDVCEGLAKAAELAPGPIDSIGVDTWGLDYGFVDEHGRLVDDPVSHRDGRTRGMLAEAARLVGRERLYADTGTQLMEFNTVFQMLADVRYGRGGRGSRGGRAGLREQDDRGGGRVPRQGPTKGYDAGSRMLMLPDLFHRLLCGSDVAEYTAVSTSGAYDMTRRRWATGLLDDLGIPTGVLPEVVDPGTDLGGLLPGVADHPAYRHTRVVAPGSHDTASAVVSVPFTDASAAYISSGTWSLVGVERTEGPLVDEDSRLANLTNEGGVGGTIRLLRNCMGLWLLQECRNQWAREGHRYGYGELAALAARSVAGRSVVNPDHRNFVTPGDMPARIRRYCERTGQPVPEGAAATARTVVDSLAFGYRMVLEDLARVTGRPPTAAHIVGGGSRNGLLNQLTADVSGLPVLAGPVEATALGNMLVQLMALGEVADLAEMREIVRAGQRPTLYEPAGDGSAEERYRRYREWAAADSAEAGITG</sequence>
<evidence type="ECO:0000256" key="3">
    <source>
        <dbReference type="ARBA" id="ARBA00022741"/>
    </source>
</evidence>
<keyword evidence="3" id="KW-0547">Nucleotide-binding</keyword>
<name>A0ABS9T5G5_9ACTN</name>
<evidence type="ECO:0000256" key="6">
    <source>
        <dbReference type="ARBA" id="ARBA00023157"/>
    </source>
</evidence>
<feature type="domain" description="Carbohydrate kinase FGGY C-terminal" evidence="10">
    <location>
        <begin position="288"/>
        <end position="481"/>
    </location>
</feature>
<comment type="caution">
    <text evidence="11">The sequence shown here is derived from an EMBL/GenBank/DDBJ whole genome shotgun (WGS) entry which is preliminary data.</text>
</comment>
<organism evidence="11 12">
    <name type="scientific">Streptomyces marispadix</name>
    <dbReference type="NCBI Taxonomy" id="2922868"/>
    <lineage>
        <taxon>Bacteria</taxon>
        <taxon>Bacillati</taxon>
        <taxon>Actinomycetota</taxon>
        <taxon>Actinomycetes</taxon>
        <taxon>Kitasatosporales</taxon>
        <taxon>Streptomycetaceae</taxon>
        <taxon>Streptomyces</taxon>
    </lineage>
</organism>
<reference evidence="11" key="2">
    <citation type="journal article" date="2023" name="Int. J. Syst. Evol. Microbiol.">
        <title>Streptomyces marispadix sp. nov., isolated from marine beach sediment of the Northern Coast of Portugal.</title>
        <authorList>
            <person name="dos Santos J.D.N."/>
            <person name="Vitorino I.R."/>
            <person name="Kallscheuer N."/>
            <person name="Srivastava A."/>
            <person name="Krautwurst S."/>
            <person name="Marz M."/>
            <person name="Jogler C."/>
            <person name="Lobo Da Cunha A."/>
            <person name="Catita J."/>
            <person name="Goncalves H."/>
            <person name="Gonzalez I."/>
            <person name="Reyes F."/>
            <person name="Lage O.M."/>
        </authorList>
    </citation>
    <scope>NUCLEOTIDE SEQUENCE</scope>
    <source>
        <strain evidence="11">M600PL45_2</strain>
    </source>
</reference>
<keyword evidence="6" id="KW-1015">Disulfide bond</keyword>
<dbReference type="InterPro" id="IPR043129">
    <property type="entry name" value="ATPase_NBD"/>
</dbReference>
<keyword evidence="12" id="KW-1185">Reference proteome</keyword>
<keyword evidence="4" id="KW-0418">Kinase</keyword>
<evidence type="ECO:0000256" key="2">
    <source>
        <dbReference type="ARBA" id="ARBA00022679"/>
    </source>
</evidence>
<comment type="similarity">
    <text evidence="1">Belongs to the FGGY kinase family.</text>
</comment>
<evidence type="ECO:0000256" key="5">
    <source>
        <dbReference type="ARBA" id="ARBA00022840"/>
    </source>
</evidence>
<keyword evidence="5" id="KW-0067">ATP-binding</keyword>
<feature type="compositionally biased region" description="Basic and acidic residues" evidence="8">
    <location>
        <begin position="160"/>
        <end position="169"/>
    </location>
</feature>
<feature type="region of interest" description="Disordered" evidence="8">
    <location>
        <begin position="149"/>
        <end position="182"/>
    </location>
</feature>
<feature type="domain" description="Carbohydrate kinase FGGY N-terminal" evidence="9">
    <location>
        <begin position="187"/>
        <end position="278"/>
    </location>
</feature>
<proteinExistence type="inferred from homology"/>
<evidence type="ECO:0000256" key="1">
    <source>
        <dbReference type="ARBA" id="ARBA00009156"/>
    </source>
</evidence>
<dbReference type="RefSeq" id="WP_241062408.1">
    <property type="nucleotide sequence ID" value="NZ_JAKWJU010000002.1"/>
</dbReference>
<evidence type="ECO:0000313" key="11">
    <source>
        <dbReference type="EMBL" id="MCH6163521.1"/>
    </source>
</evidence>
<dbReference type="InterPro" id="IPR018485">
    <property type="entry name" value="FGGY_C"/>
</dbReference>
<dbReference type="Pfam" id="PF00370">
    <property type="entry name" value="FGGY_N"/>
    <property type="match status" value="2"/>
</dbReference>
<feature type="compositionally biased region" description="Gly residues" evidence="8">
    <location>
        <begin position="149"/>
        <end position="159"/>
    </location>
</feature>
<evidence type="ECO:0000313" key="12">
    <source>
        <dbReference type="Proteomes" id="UP001166784"/>
    </source>
</evidence>
<gene>
    <name evidence="11" type="ORF">MMA15_24930</name>
</gene>
<keyword evidence="7" id="KW-0684">Rhamnose metabolism</keyword>
<protein>
    <submittedName>
        <fullName evidence="11">Rhamnulokinase</fullName>
    </submittedName>
</protein>
<dbReference type="Gene3D" id="3.30.420.40">
    <property type="match status" value="2"/>
</dbReference>
<evidence type="ECO:0000256" key="8">
    <source>
        <dbReference type="SAM" id="MobiDB-lite"/>
    </source>
</evidence>
<accession>A0ABS9T5G5</accession>
<dbReference type="Pfam" id="PF02782">
    <property type="entry name" value="FGGY_C"/>
    <property type="match status" value="1"/>
</dbReference>
<dbReference type="InterPro" id="IPR013449">
    <property type="entry name" value="Rhamnulokinase"/>
</dbReference>
<dbReference type="PANTHER" id="PTHR10196">
    <property type="entry name" value="SUGAR KINASE"/>
    <property type="match status" value="1"/>
</dbReference>
<dbReference type="CDD" id="cd07771">
    <property type="entry name" value="ASKHA_NBD_FGGY_RhaB-like"/>
    <property type="match status" value="1"/>
</dbReference>
<dbReference type="Proteomes" id="UP001166784">
    <property type="component" value="Unassembled WGS sequence"/>
</dbReference>
<dbReference type="PANTHER" id="PTHR10196:SF93">
    <property type="entry name" value="L-RHAMNULOKINASE"/>
    <property type="match status" value="1"/>
</dbReference>
<dbReference type="InterPro" id="IPR018484">
    <property type="entry name" value="FGGY_N"/>
</dbReference>
<reference evidence="11" key="1">
    <citation type="submission" date="2022-03" db="EMBL/GenBank/DDBJ databases">
        <authorList>
            <person name="Santos J.D.N."/>
            <person name="Kallscheuer N."/>
            <person name="Jogler C."/>
            <person name="Lage O.M."/>
        </authorList>
    </citation>
    <scope>NUCLEOTIDE SEQUENCE</scope>
    <source>
        <strain evidence="11">M600PL45_2</strain>
    </source>
</reference>
<dbReference type="EMBL" id="JAKWJU010000002">
    <property type="protein sequence ID" value="MCH6163521.1"/>
    <property type="molecule type" value="Genomic_DNA"/>
</dbReference>